<evidence type="ECO:0000313" key="2">
    <source>
        <dbReference type="EMBL" id="RAI45391.1"/>
    </source>
</evidence>
<evidence type="ECO:0000313" key="3">
    <source>
        <dbReference type="Proteomes" id="UP000249130"/>
    </source>
</evidence>
<sequence>MRAADRPAAGVPLNGSPAGPGASPNARSIRLAVAGLVTLGLVADKAHAEADHSRATLGVRHWVTAAVAARPATATAATSKLRLRVRIRISDHAIDSRFFGVAGAEWPDLDVAAGGRDTVAWEDQRCHRERGLPKIGVVDIEAQPEHGAGLLLAQVRQRGMRLPSDEIIERKALDGLPPTAALAIDAETKSTGFRLRITLHAAPCPLEIEPAALSSQAR</sequence>
<dbReference type="Proteomes" id="UP000249130">
    <property type="component" value="Unassembled WGS sequence"/>
</dbReference>
<dbReference type="OrthoDB" id="8220391at2"/>
<gene>
    <name evidence="2" type="ORF">CH341_04345</name>
</gene>
<dbReference type="AlphaFoldDB" id="A0A327L479"/>
<evidence type="ECO:0000256" key="1">
    <source>
        <dbReference type="SAM" id="MobiDB-lite"/>
    </source>
</evidence>
<comment type="caution">
    <text evidence="2">The sequence shown here is derived from an EMBL/GenBank/DDBJ whole genome shotgun (WGS) entry which is preliminary data.</text>
</comment>
<organism evidence="2 3">
    <name type="scientific">Rhodoplanes roseus</name>
    <dbReference type="NCBI Taxonomy" id="29409"/>
    <lineage>
        <taxon>Bacteria</taxon>
        <taxon>Pseudomonadati</taxon>
        <taxon>Pseudomonadota</taxon>
        <taxon>Alphaproteobacteria</taxon>
        <taxon>Hyphomicrobiales</taxon>
        <taxon>Nitrobacteraceae</taxon>
        <taxon>Rhodoplanes</taxon>
    </lineage>
</organism>
<proteinExistence type="predicted"/>
<feature type="region of interest" description="Disordered" evidence="1">
    <location>
        <begin position="1"/>
        <end position="24"/>
    </location>
</feature>
<reference evidence="2 3" key="1">
    <citation type="submission" date="2017-07" db="EMBL/GenBank/DDBJ databases">
        <title>Draft Genome Sequences of Select Purple Nonsulfur Bacteria.</title>
        <authorList>
            <person name="Lasarre B."/>
            <person name="Mckinlay J.B."/>
        </authorList>
    </citation>
    <scope>NUCLEOTIDE SEQUENCE [LARGE SCALE GENOMIC DNA]</scope>
    <source>
        <strain evidence="2 3">DSM 5909</strain>
    </source>
</reference>
<dbReference type="EMBL" id="NPEX01000017">
    <property type="protein sequence ID" value="RAI45391.1"/>
    <property type="molecule type" value="Genomic_DNA"/>
</dbReference>
<dbReference type="RefSeq" id="WP_111417808.1">
    <property type="nucleotide sequence ID" value="NZ_NPEX01000017.1"/>
</dbReference>
<name>A0A327L479_9BRAD</name>
<protein>
    <submittedName>
        <fullName evidence="2">Uncharacterized protein</fullName>
    </submittedName>
</protein>
<accession>A0A327L479</accession>
<keyword evidence="3" id="KW-1185">Reference proteome</keyword>